<organism evidence="3 4">
    <name type="scientific">Alcanivorax hongdengensis A-11-3</name>
    <dbReference type="NCBI Taxonomy" id="1177179"/>
    <lineage>
        <taxon>Bacteria</taxon>
        <taxon>Pseudomonadati</taxon>
        <taxon>Pseudomonadota</taxon>
        <taxon>Gammaproteobacteria</taxon>
        <taxon>Oceanospirillales</taxon>
        <taxon>Alcanivoracaceae</taxon>
        <taxon>Alcanivorax</taxon>
    </lineage>
</organism>
<dbReference type="PATRIC" id="fig|1177179.3.peg.3239"/>
<proteinExistence type="predicted"/>
<comment type="caution">
    <text evidence="3">The sequence shown here is derived from an EMBL/GenBank/DDBJ whole genome shotgun (WGS) entry which is preliminary data.</text>
</comment>
<reference evidence="3 4" key="1">
    <citation type="journal article" date="2012" name="J. Bacteriol.">
        <title>Genome Sequence of the Alkane-Degrading Bacterium Alcanivorax hongdengensis Type Strain A-11-3.</title>
        <authorList>
            <person name="Lai Q."/>
            <person name="Shao Z."/>
        </authorList>
    </citation>
    <scope>NUCLEOTIDE SEQUENCE [LARGE SCALE GENOMIC DNA]</scope>
    <source>
        <strain evidence="3 4">A-11-3</strain>
    </source>
</reference>
<feature type="signal peptide" evidence="1">
    <location>
        <begin position="1"/>
        <end position="23"/>
    </location>
</feature>
<dbReference type="OrthoDB" id="5348860at2"/>
<sequence>MNSRFACLAIAALTLGACTSQPARDPQPISDADLASDVWKVETLNGNTVDNATLTLHFHAPDKVSGKAACNGYMASYHRDGGQFHIQVGGVTMMACPTPLMELEKQFLDTLSDIDQAVLDKDGRLILTGKEGLRVQATR</sequence>
<dbReference type="Proteomes" id="UP000010164">
    <property type="component" value="Unassembled WGS sequence"/>
</dbReference>
<dbReference type="PROSITE" id="PS51257">
    <property type="entry name" value="PROKAR_LIPOPROTEIN"/>
    <property type="match status" value="1"/>
</dbReference>
<evidence type="ECO:0000313" key="3">
    <source>
        <dbReference type="EMBL" id="EKF72889.1"/>
    </source>
</evidence>
<dbReference type="InterPro" id="IPR005184">
    <property type="entry name" value="DUF306_Meta_HslJ"/>
</dbReference>
<protein>
    <recommendedName>
        <fullName evidence="2">DUF306 domain-containing protein</fullName>
    </recommendedName>
</protein>
<dbReference type="AlphaFoldDB" id="L0W7J8"/>
<dbReference type="STRING" id="1177179.A11A3_16450"/>
<dbReference type="Pfam" id="PF03724">
    <property type="entry name" value="META"/>
    <property type="match status" value="1"/>
</dbReference>
<dbReference type="eggNOG" id="COG3187">
    <property type="taxonomic scope" value="Bacteria"/>
</dbReference>
<evidence type="ECO:0000313" key="4">
    <source>
        <dbReference type="Proteomes" id="UP000010164"/>
    </source>
</evidence>
<evidence type="ECO:0000256" key="1">
    <source>
        <dbReference type="SAM" id="SignalP"/>
    </source>
</evidence>
<dbReference type="PANTHER" id="PTHR35535:SF1">
    <property type="entry name" value="HEAT SHOCK PROTEIN HSLJ"/>
    <property type="match status" value="1"/>
</dbReference>
<accession>L0W7J8</accession>
<dbReference type="InterPro" id="IPR053147">
    <property type="entry name" value="Hsp_HslJ-like"/>
</dbReference>
<dbReference type="InterPro" id="IPR038670">
    <property type="entry name" value="HslJ-like_sf"/>
</dbReference>
<feature type="domain" description="DUF306" evidence="2">
    <location>
        <begin position="32"/>
        <end position="132"/>
    </location>
</feature>
<keyword evidence="1" id="KW-0732">Signal</keyword>
<dbReference type="RefSeq" id="WP_008930455.1">
    <property type="nucleotide sequence ID" value="NZ_AMRJ01000045.1"/>
</dbReference>
<dbReference type="Gene3D" id="2.40.128.270">
    <property type="match status" value="1"/>
</dbReference>
<name>L0W7J8_9GAMM</name>
<evidence type="ECO:0000259" key="2">
    <source>
        <dbReference type="Pfam" id="PF03724"/>
    </source>
</evidence>
<dbReference type="PANTHER" id="PTHR35535">
    <property type="entry name" value="HEAT SHOCK PROTEIN HSLJ"/>
    <property type="match status" value="1"/>
</dbReference>
<dbReference type="EMBL" id="AMRJ01000045">
    <property type="protein sequence ID" value="EKF72889.1"/>
    <property type="molecule type" value="Genomic_DNA"/>
</dbReference>
<feature type="chain" id="PRO_5003948426" description="DUF306 domain-containing protein" evidence="1">
    <location>
        <begin position="24"/>
        <end position="139"/>
    </location>
</feature>
<gene>
    <name evidence="3" type="ORF">A11A3_16450</name>
</gene>
<keyword evidence="4" id="KW-1185">Reference proteome</keyword>